<dbReference type="AlphaFoldDB" id="A0A507FNZ4"/>
<feature type="region of interest" description="Disordered" evidence="2">
    <location>
        <begin position="718"/>
        <end position="740"/>
    </location>
</feature>
<feature type="coiled-coil region" evidence="1">
    <location>
        <begin position="234"/>
        <end position="261"/>
    </location>
</feature>
<organism evidence="3 4">
    <name type="scientific">Chytriomyces confervae</name>
    <dbReference type="NCBI Taxonomy" id="246404"/>
    <lineage>
        <taxon>Eukaryota</taxon>
        <taxon>Fungi</taxon>
        <taxon>Fungi incertae sedis</taxon>
        <taxon>Chytridiomycota</taxon>
        <taxon>Chytridiomycota incertae sedis</taxon>
        <taxon>Chytridiomycetes</taxon>
        <taxon>Chytridiales</taxon>
        <taxon>Chytriomycetaceae</taxon>
        <taxon>Chytriomyces</taxon>
    </lineage>
</organism>
<sequence>MYEVKLKEVFDEFPQSPHKTRVRESFNMLEEIIPCLGNLAPIVTILKDEIHRSVYSRNLTSSETEPFVERVPFFCAAGRVDEARQEEAEKANESLAELQQRIRFRDYDIQILYKKNMKLKEDISDYQVKIQQLNDKIKSLEDQCHKQEIEKGEATYYHNSKEDTLKREIEKLQATLTQKNNIIEKLTVFKSAYNDSTDSSFEDREKNKMELIIDSIGMVEYDIYQAERLQEQFAEILNYQLDDFEMALSQLRKKKEILQGVVINETEREASYALEFHELVAAFRKRISDLLEEQRLLKAHTKSLQQIYDNYASDTKSIQRTADGALKIYSSVLQFSDDACETFKTYKKFAYCGKCGDHTAICPHKLGNMDPIPIKPHSTHLRLIRPGLKLRTSCKIGEKPPNIESAFHNEESEDDIGENEDEQLMVTKTMKMAWLEYYNFRQGYKPKFTRTFNLGRALDYIQEIYEARWAYEDKVDENANFDDECSYMKFSDFFYDFFNQRYQIQEVALKAIHDLFTAISKFETENHNVALFIRHLCGLEDVTWKYIYDARKLFAKYNDGTPFSPTKYRQILNILYPSRPRELNEQMELEYTAFSKNKYTLEMVEEHLMHMIFKQIEPNVKFFTLCLKRYDYQETGVLQFEDFDEALTTCIPFAQAKHKRLMYRLAEQHSAHDQVPIPRLAMIASYLMIHESSLHSWLPQIINAPEVVAQLGRMVDTAGKDSDKSGSGGGRGGFSGGLGAGGDGLTQDDVDVILKTDNIHGINLDARAVEEEEKRMKMRVDMAMAAQADRS</sequence>
<keyword evidence="1" id="KW-0175">Coiled coil</keyword>
<dbReference type="EMBL" id="QEAP01000026">
    <property type="protein sequence ID" value="TPX77188.1"/>
    <property type="molecule type" value="Genomic_DNA"/>
</dbReference>
<evidence type="ECO:0000256" key="1">
    <source>
        <dbReference type="SAM" id="Coils"/>
    </source>
</evidence>
<dbReference type="Proteomes" id="UP000320333">
    <property type="component" value="Unassembled WGS sequence"/>
</dbReference>
<gene>
    <name evidence="3" type="ORF">CcCBS67573_g01537</name>
</gene>
<dbReference type="STRING" id="246404.A0A507FNZ4"/>
<protein>
    <submittedName>
        <fullName evidence="3">Uncharacterized protein</fullName>
    </submittedName>
</protein>
<evidence type="ECO:0000313" key="4">
    <source>
        <dbReference type="Proteomes" id="UP000320333"/>
    </source>
</evidence>
<feature type="coiled-coil region" evidence="1">
    <location>
        <begin position="81"/>
        <end position="182"/>
    </location>
</feature>
<dbReference type="OrthoDB" id="2142729at2759"/>
<proteinExistence type="predicted"/>
<feature type="compositionally biased region" description="Gly residues" evidence="2">
    <location>
        <begin position="726"/>
        <end position="740"/>
    </location>
</feature>
<name>A0A507FNZ4_9FUNG</name>
<comment type="caution">
    <text evidence="3">The sequence shown here is derived from an EMBL/GenBank/DDBJ whole genome shotgun (WGS) entry which is preliminary data.</text>
</comment>
<accession>A0A507FNZ4</accession>
<evidence type="ECO:0000256" key="2">
    <source>
        <dbReference type="SAM" id="MobiDB-lite"/>
    </source>
</evidence>
<reference evidence="3 4" key="1">
    <citation type="journal article" date="2019" name="Sci. Rep.">
        <title>Comparative genomics of chytrid fungi reveal insights into the obligate biotrophic and pathogenic lifestyle of Synchytrium endobioticum.</title>
        <authorList>
            <person name="van de Vossenberg B.T.L.H."/>
            <person name="Warris S."/>
            <person name="Nguyen H.D.T."/>
            <person name="van Gent-Pelzer M.P.E."/>
            <person name="Joly D.L."/>
            <person name="van de Geest H.C."/>
            <person name="Bonants P.J.M."/>
            <person name="Smith D.S."/>
            <person name="Levesque C.A."/>
            <person name="van der Lee T.A.J."/>
        </authorList>
    </citation>
    <scope>NUCLEOTIDE SEQUENCE [LARGE SCALE GENOMIC DNA]</scope>
    <source>
        <strain evidence="3 4">CBS 675.73</strain>
    </source>
</reference>
<keyword evidence="4" id="KW-1185">Reference proteome</keyword>
<evidence type="ECO:0000313" key="3">
    <source>
        <dbReference type="EMBL" id="TPX77188.1"/>
    </source>
</evidence>